<organism evidence="2 3">
    <name type="scientific">Gigaspora margarita</name>
    <dbReference type="NCBI Taxonomy" id="4874"/>
    <lineage>
        <taxon>Eukaryota</taxon>
        <taxon>Fungi</taxon>
        <taxon>Fungi incertae sedis</taxon>
        <taxon>Mucoromycota</taxon>
        <taxon>Glomeromycotina</taxon>
        <taxon>Glomeromycetes</taxon>
        <taxon>Diversisporales</taxon>
        <taxon>Gigasporaceae</taxon>
        <taxon>Gigaspora</taxon>
    </lineage>
</organism>
<comment type="caution">
    <text evidence="2">The sequence shown here is derived from an EMBL/GenBank/DDBJ whole genome shotgun (WGS) entry which is preliminary data.</text>
</comment>
<keyword evidence="1" id="KW-0812">Transmembrane</keyword>
<evidence type="ECO:0000256" key="1">
    <source>
        <dbReference type="SAM" id="Phobius"/>
    </source>
</evidence>
<proteinExistence type="predicted"/>
<reference evidence="2 3" key="1">
    <citation type="journal article" date="2019" name="Environ. Microbiol.">
        <title>At the nexus of three kingdoms: the genome of the mycorrhizal fungus Gigaspora margarita provides insights into plant, endobacterial and fungal interactions.</title>
        <authorList>
            <person name="Venice F."/>
            <person name="Ghignone S."/>
            <person name="Salvioli di Fossalunga A."/>
            <person name="Amselem J."/>
            <person name="Novero M."/>
            <person name="Xianan X."/>
            <person name="Sedzielewska Toro K."/>
            <person name="Morin E."/>
            <person name="Lipzen A."/>
            <person name="Grigoriev I.V."/>
            <person name="Henrissat B."/>
            <person name="Martin F.M."/>
            <person name="Bonfante P."/>
        </authorList>
    </citation>
    <scope>NUCLEOTIDE SEQUENCE [LARGE SCALE GENOMIC DNA]</scope>
    <source>
        <strain evidence="2 3">BEG34</strain>
    </source>
</reference>
<feature type="transmembrane region" description="Helical" evidence="1">
    <location>
        <begin position="143"/>
        <end position="169"/>
    </location>
</feature>
<dbReference type="AlphaFoldDB" id="A0A8H4AVC0"/>
<evidence type="ECO:0000313" key="2">
    <source>
        <dbReference type="EMBL" id="KAF0536886.1"/>
    </source>
</evidence>
<sequence length="185" mass="19818">MERLYNSCTTPSLVNNFDKLPSSSEITDPAVSAVSSAIIYAANTAANTAPGILSELLNAFDNFKPRSPTANVSGVFSIPYLLALIFNVISLFLLYFHFIIIAALLILTSSLLNIIACFFDLLLLIWVFDLISIIPGIGTGPGIYLATISASFLTIAAVLLCIGSCSTAVRSASKCFKKIEKEEVI</sequence>
<keyword evidence="3" id="KW-1185">Reference proteome</keyword>
<feature type="transmembrane region" description="Helical" evidence="1">
    <location>
        <begin position="80"/>
        <end position="107"/>
    </location>
</feature>
<keyword evidence="1" id="KW-1133">Transmembrane helix</keyword>
<gene>
    <name evidence="2" type="ORF">F8M41_008937</name>
</gene>
<name>A0A8H4AVC0_GIGMA</name>
<dbReference type="OrthoDB" id="2438676at2759"/>
<accession>A0A8H4AVC0</accession>
<protein>
    <submittedName>
        <fullName evidence="2">Uncharacterized protein</fullName>
    </submittedName>
</protein>
<dbReference type="Proteomes" id="UP000439903">
    <property type="component" value="Unassembled WGS sequence"/>
</dbReference>
<dbReference type="EMBL" id="WTPW01000196">
    <property type="protein sequence ID" value="KAF0536886.1"/>
    <property type="molecule type" value="Genomic_DNA"/>
</dbReference>
<feature type="transmembrane region" description="Helical" evidence="1">
    <location>
        <begin position="114"/>
        <end position="137"/>
    </location>
</feature>
<keyword evidence="1" id="KW-0472">Membrane</keyword>
<evidence type="ECO:0000313" key="3">
    <source>
        <dbReference type="Proteomes" id="UP000439903"/>
    </source>
</evidence>